<evidence type="ECO:0000256" key="3">
    <source>
        <dbReference type="ARBA" id="ARBA00022989"/>
    </source>
</evidence>
<dbReference type="Pfam" id="PF00335">
    <property type="entry name" value="Tetraspanin"/>
    <property type="match status" value="1"/>
</dbReference>
<comment type="subcellular location">
    <subcellularLocation>
        <location evidence="1">Membrane</location>
        <topology evidence="1">Multi-pass membrane protein</topology>
    </subcellularLocation>
</comment>
<dbReference type="InterPro" id="IPR018499">
    <property type="entry name" value="Tetraspanin/Peripherin"/>
</dbReference>
<reference evidence="6" key="2">
    <citation type="submission" date="2025-05" db="UniProtKB">
        <authorList>
            <consortium name="EnsemblMetazoa"/>
        </authorList>
    </citation>
    <scope>IDENTIFICATION</scope>
</reference>
<keyword evidence="2 5" id="KW-0812">Transmembrane</keyword>
<dbReference type="PANTHER" id="PTHR19282:SF521">
    <property type="entry name" value="IP01817P-RELATED"/>
    <property type="match status" value="1"/>
</dbReference>
<dbReference type="PANTHER" id="PTHR19282">
    <property type="entry name" value="TETRASPANIN"/>
    <property type="match status" value="1"/>
</dbReference>
<feature type="transmembrane region" description="Helical" evidence="5">
    <location>
        <begin position="181"/>
        <end position="206"/>
    </location>
</feature>
<dbReference type="Proteomes" id="UP001652680">
    <property type="component" value="Unassembled WGS sequence"/>
</dbReference>
<sequence length="215" mass="23858">MFSRSTNMGCATTSVKITSIVLNAILGFLAAGAIGWIAYNADTETEEFVVAAYIACSVILLFSLLGIFAAIRESVVLTATSAVFLLILAIPQIVSTCLFLHQYDVKSGQEMVEVAWLANNMDAMQQKHECCGKNSAQDYVHLTQQIPPSCYADLVLAPSHLYVEGCIEKLQTFYEDDKLRFIIVSWVLVAFELICFALAVFLAISFKNKQRRMEF</sequence>
<evidence type="ECO:0008006" key="8">
    <source>
        <dbReference type="Google" id="ProtNLM"/>
    </source>
</evidence>
<dbReference type="CDD" id="cd03127">
    <property type="entry name" value="tetraspanin_LEL"/>
    <property type="match status" value="1"/>
</dbReference>
<accession>A0ABM5JE41</accession>
<reference evidence="7" key="1">
    <citation type="journal article" date="2021" name="Elife">
        <title>Highly contiguous assemblies of 101 drosophilid genomes.</title>
        <authorList>
            <person name="Kim B.Y."/>
            <person name="Wang J.R."/>
            <person name="Miller D.E."/>
            <person name="Barmina O."/>
            <person name="Delaney E."/>
            <person name="Thompson A."/>
            <person name="Comeault A.A."/>
            <person name="Peede D."/>
            <person name="D'Agostino E.R."/>
            <person name="Pelaez J."/>
            <person name="Aguilar J.M."/>
            <person name="Haji D."/>
            <person name="Matsunaga T."/>
            <person name="Armstrong E.E."/>
            <person name="Zych M."/>
            <person name="Ogawa Y."/>
            <person name="Stamenkovic-Radak M."/>
            <person name="Jelic M."/>
            <person name="Veselinovic M.S."/>
            <person name="Tanaskovic M."/>
            <person name="Eric P."/>
            <person name="Gao J.J."/>
            <person name="Katoh T.K."/>
            <person name="Toda M.J."/>
            <person name="Watabe H."/>
            <person name="Watada M."/>
            <person name="Davis J.S."/>
            <person name="Moyle L.C."/>
            <person name="Manoli G."/>
            <person name="Bertolini E."/>
            <person name="Kostal V."/>
            <person name="Hawley R.S."/>
            <person name="Takahashi A."/>
            <person name="Jones C.D."/>
            <person name="Price D.K."/>
            <person name="Whiteman N."/>
            <person name="Kopp A."/>
            <person name="Matute D.R."/>
            <person name="Petrov D.A."/>
        </authorList>
    </citation>
    <scope>NUCLEOTIDE SEQUENCE [LARGE SCALE GENOMIC DNA]</scope>
</reference>
<feature type="transmembrane region" description="Helical" evidence="5">
    <location>
        <begin position="51"/>
        <end position="71"/>
    </location>
</feature>
<dbReference type="Gene3D" id="1.10.1450.10">
    <property type="entry name" value="Tetraspanin"/>
    <property type="match status" value="1"/>
</dbReference>
<evidence type="ECO:0000256" key="4">
    <source>
        <dbReference type="ARBA" id="ARBA00023136"/>
    </source>
</evidence>
<gene>
    <name evidence="6" type="primary">108052205</name>
</gene>
<protein>
    <recommendedName>
        <fullName evidence="8">Protein late bloomer</fullName>
    </recommendedName>
</protein>
<keyword evidence="3 5" id="KW-1133">Transmembrane helix</keyword>
<evidence type="ECO:0000256" key="5">
    <source>
        <dbReference type="SAM" id="Phobius"/>
    </source>
</evidence>
<evidence type="ECO:0000256" key="1">
    <source>
        <dbReference type="ARBA" id="ARBA00004141"/>
    </source>
</evidence>
<feature type="transmembrane region" description="Helical" evidence="5">
    <location>
        <begin position="20"/>
        <end position="39"/>
    </location>
</feature>
<evidence type="ECO:0000313" key="7">
    <source>
        <dbReference type="Proteomes" id="UP001652680"/>
    </source>
</evidence>
<dbReference type="InterPro" id="IPR008952">
    <property type="entry name" value="Tetraspanin_EC2_sf"/>
</dbReference>
<organism evidence="6 7">
    <name type="scientific">Drosophila rhopaloa</name>
    <name type="common">Fruit fly</name>
    <dbReference type="NCBI Taxonomy" id="1041015"/>
    <lineage>
        <taxon>Eukaryota</taxon>
        <taxon>Metazoa</taxon>
        <taxon>Ecdysozoa</taxon>
        <taxon>Arthropoda</taxon>
        <taxon>Hexapoda</taxon>
        <taxon>Insecta</taxon>
        <taxon>Pterygota</taxon>
        <taxon>Neoptera</taxon>
        <taxon>Endopterygota</taxon>
        <taxon>Diptera</taxon>
        <taxon>Brachycera</taxon>
        <taxon>Muscomorpha</taxon>
        <taxon>Ephydroidea</taxon>
        <taxon>Drosophilidae</taxon>
        <taxon>Drosophila</taxon>
        <taxon>Sophophora</taxon>
    </lineage>
</organism>
<evidence type="ECO:0000256" key="2">
    <source>
        <dbReference type="ARBA" id="ARBA00022692"/>
    </source>
</evidence>
<keyword evidence="4 5" id="KW-0472">Membrane</keyword>
<keyword evidence="7" id="KW-1185">Reference proteome</keyword>
<name>A0ABM5JE41_DRORH</name>
<proteinExistence type="predicted"/>
<dbReference type="EnsemblMetazoa" id="XM_044461153.1">
    <property type="protein sequence ID" value="XP_044317088.1"/>
    <property type="gene ID" value="LOC108052205"/>
</dbReference>
<evidence type="ECO:0000313" key="6">
    <source>
        <dbReference type="EnsemblMetazoa" id="XP_044317088.1"/>
    </source>
</evidence>
<dbReference type="SUPFAM" id="SSF48652">
    <property type="entry name" value="Tetraspanin"/>
    <property type="match status" value="1"/>
</dbReference>
<feature type="transmembrane region" description="Helical" evidence="5">
    <location>
        <begin position="83"/>
        <end position="103"/>
    </location>
</feature>